<dbReference type="EMBL" id="JAAKZX010000153">
    <property type="protein sequence ID" value="NGO46967.1"/>
    <property type="molecule type" value="Genomic_DNA"/>
</dbReference>
<proteinExistence type="predicted"/>
<keyword evidence="3" id="KW-1185">Reference proteome</keyword>
<feature type="compositionally biased region" description="Polar residues" evidence="1">
    <location>
        <begin position="64"/>
        <end position="75"/>
    </location>
</feature>
<dbReference type="Proteomes" id="UP001518140">
    <property type="component" value="Unassembled WGS sequence"/>
</dbReference>
<dbReference type="RefSeq" id="WP_165343483.1">
    <property type="nucleotide sequence ID" value="NZ_JAAKZX010000153.1"/>
</dbReference>
<feature type="region of interest" description="Disordered" evidence="1">
    <location>
        <begin position="1"/>
        <end position="27"/>
    </location>
</feature>
<feature type="region of interest" description="Disordered" evidence="1">
    <location>
        <begin position="49"/>
        <end position="75"/>
    </location>
</feature>
<sequence length="75" mass="7921">MAKAKNRKGHYRAGHYVKPSSASSRWKKPSTGLVLVVAVVAIAGWNTLFGNESDDPDTTPRPQPSTSSAPAVSGQ</sequence>
<feature type="compositionally biased region" description="Basic residues" evidence="1">
    <location>
        <begin position="1"/>
        <end position="15"/>
    </location>
</feature>
<evidence type="ECO:0000256" key="1">
    <source>
        <dbReference type="SAM" id="MobiDB-lite"/>
    </source>
</evidence>
<comment type="caution">
    <text evidence="2">The sequence shown here is derived from an EMBL/GenBank/DDBJ whole genome shotgun (WGS) entry which is preliminary data.</text>
</comment>
<name>A0ABX0E6Y7_9ACTN</name>
<evidence type="ECO:0000313" key="3">
    <source>
        <dbReference type="Proteomes" id="UP001518140"/>
    </source>
</evidence>
<protein>
    <submittedName>
        <fullName evidence="2">Uncharacterized protein</fullName>
    </submittedName>
</protein>
<evidence type="ECO:0000313" key="2">
    <source>
        <dbReference type="EMBL" id="NGO46967.1"/>
    </source>
</evidence>
<gene>
    <name evidence="2" type="ORF">G6048_34310</name>
</gene>
<accession>A0ABX0E6Y7</accession>
<organism evidence="2 3">
    <name type="scientific">Streptomyces ureilyticus</name>
    <dbReference type="NCBI Taxonomy" id="1775131"/>
    <lineage>
        <taxon>Bacteria</taxon>
        <taxon>Bacillati</taxon>
        <taxon>Actinomycetota</taxon>
        <taxon>Actinomycetes</taxon>
        <taxon>Kitasatosporales</taxon>
        <taxon>Streptomycetaceae</taxon>
        <taxon>Streptomyces</taxon>
    </lineage>
</organism>
<reference evidence="2 3" key="1">
    <citation type="submission" date="2020-02" db="EMBL/GenBank/DDBJ databases">
        <title>Whole-genome analyses of novel actinobacteria.</title>
        <authorList>
            <person name="Sahin N."/>
            <person name="Tokatli A."/>
        </authorList>
    </citation>
    <scope>NUCLEOTIDE SEQUENCE [LARGE SCALE GENOMIC DNA]</scope>
    <source>
        <strain evidence="2 3">YC419</strain>
    </source>
</reference>